<reference evidence="3" key="1">
    <citation type="submission" date="2023-07" db="EMBL/GenBank/DDBJ databases">
        <title>Gilvimarinus algae sp. nov., isolated from the surface of Kelp.</title>
        <authorList>
            <person name="Sun Y.Y."/>
            <person name="Gong Y."/>
            <person name="Du Z.J."/>
        </authorList>
    </citation>
    <scope>NUCLEOTIDE SEQUENCE</scope>
    <source>
        <strain evidence="3">SDUM040014</strain>
    </source>
</reference>
<dbReference type="EMBL" id="JAULRT010000035">
    <property type="protein sequence ID" value="MDO3381724.1"/>
    <property type="molecule type" value="Genomic_DNA"/>
</dbReference>
<dbReference type="SUPFAM" id="SSF63829">
    <property type="entry name" value="Calcium-dependent phosphotriesterase"/>
    <property type="match status" value="1"/>
</dbReference>
<name>A0ABT8TC89_9GAMM</name>
<dbReference type="PANTHER" id="PTHR10907">
    <property type="entry name" value="REGUCALCIN"/>
    <property type="match status" value="1"/>
</dbReference>
<dbReference type="Gene3D" id="2.120.10.30">
    <property type="entry name" value="TolB, C-terminal domain"/>
    <property type="match status" value="1"/>
</dbReference>
<dbReference type="GO" id="GO:0016787">
    <property type="term" value="F:hydrolase activity"/>
    <property type="evidence" value="ECO:0007669"/>
    <property type="project" value="UniProtKB-KW"/>
</dbReference>
<evidence type="ECO:0000313" key="3">
    <source>
        <dbReference type="EMBL" id="MDO3381724.1"/>
    </source>
</evidence>
<dbReference type="InterPro" id="IPR011042">
    <property type="entry name" value="6-blade_b-propeller_TolB-like"/>
</dbReference>
<comment type="similarity">
    <text evidence="1">Belongs to the SMP-30/CGR1 family.</text>
</comment>
<dbReference type="InterPro" id="IPR013658">
    <property type="entry name" value="SGL"/>
</dbReference>
<dbReference type="InterPro" id="IPR005511">
    <property type="entry name" value="SMP-30"/>
</dbReference>
<keyword evidence="3" id="KW-0378">Hydrolase</keyword>
<dbReference type="Proteomes" id="UP001168380">
    <property type="component" value="Unassembled WGS sequence"/>
</dbReference>
<gene>
    <name evidence="3" type="ORF">QWI16_06015</name>
</gene>
<keyword evidence="4" id="KW-1185">Reference proteome</keyword>
<organism evidence="3 4">
    <name type="scientific">Gilvimarinus algae</name>
    <dbReference type="NCBI Taxonomy" id="3058037"/>
    <lineage>
        <taxon>Bacteria</taxon>
        <taxon>Pseudomonadati</taxon>
        <taxon>Pseudomonadota</taxon>
        <taxon>Gammaproteobacteria</taxon>
        <taxon>Cellvibrionales</taxon>
        <taxon>Cellvibrionaceae</taxon>
        <taxon>Gilvimarinus</taxon>
    </lineage>
</organism>
<dbReference type="Pfam" id="PF08450">
    <property type="entry name" value="SGL"/>
    <property type="match status" value="1"/>
</dbReference>
<protein>
    <submittedName>
        <fullName evidence="3">SMP-30/gluconolactonase/LRE family protein</fullName>
        <ecNumber evidence="3">3.1.1.99</ecNumber>
    </submittedName>
</protein>
<evidence type="ECO:0000256" key="1">
    <source>
        <dbReference type="ARBA" id="ARBA00008853"/>
    </source>
</evidence>
<dbReference type="PANTHER" id="PTHR10907:SF47">
    <property type="entry name" value="REGUCALCIN"/>
    <property type="match status" value="1"/>
</dbReference>
<sequence length="288" mass="31805">MELVSEVEAGCELGESVLWHPLEQRIWWTDILGCRLYACALNGSELTCWKTPEPLTAFGFTDRAGQLIVSFASGIAYFWPDSGEVQWLARPDIGRAERFNDGRVDPEGRFWAGTMAPGRPGEAALYCYDGELHLALKGLEIANGLCWSPDGRTAYHADSPRRQIREFQVASGRLQRSRRFAHTTDGFPDGACTDAQGNLWSALWGGGKVVCYSSAGKVLGEFSLPVSQPTCVAFGGPEYRHLLVTSAWEHMSPEARAREPRAGNLFIYHQSSPGRPCDLHRVAVERGD</sequence>
<dbReference type="EC" id="3.1.1.99" evidence="3"/>
<feature type="domain" description="SMP-30/Gluconolactonase/LRE-like region" evidence="2">
    <location>
        <begin position="13"/>
        <end position="247"/>
    </location>
</feature>
<dbReference type="PRINTS" id="PR01790">
    <property type="entry name" value="SMP30FAMILY"/>
</dbReference>
<comment type="caution">
    <text evidence="3">The sequence shown here is derived from an EMBL/GenBank/DDBJ whole genome shotgun (WGS) entry which is preliminary data.</text>
</comment>
<dbReference type="RefSeq" id="WP_302711865.1">
    <property type="nucleotide sequence ID" value="NZ_JAULRT010000035.1"/>
</dbReference>
<evidence type="ECO:0000313" key="4">
    <source>
        <dbReference type="Proteomes" id="UP001168380"/>
    </source>
</evidence>
<accession>A0ABT8TC89</accession>
<evidence type="ECO:0000259" key="2">
    <source>
        <dbReference type="Pfam" id="PF08450"/>
    </source>
</evidence>
<proteinExistence type="inferred from homology"/>